<dbReference type="AlphaFoldDB" id="A0A0E9RI15"/>
<dbReference type="EMBL" id="GBXM01080594">
    <property type="protein sequence ID" value="JAH27983.1"/>
    <property type="molecule type" value="Transcribed_RNA"/>
</dbReference>
<reference evidence="1" key="1">
    <citation type="submission" date="2014-11" db="EMBL/GenBank/DDBJ databases">
        <authorList>
            <person name="Amaro Gonzalez C."/>
        </authorList>
    </citation>
    <scope>NUCLEOTIDE SEQUENCE</scope>
</reference>
<accession>A0A0E9RI15</accession>
<reference evidence="1" key="2">
    <citation type="journal article" date="2015" name="Fish Shellfish Immunol.">
        <title>Early steps in the European eel (Anguilla anguilla)-Vibrio vulnificus interaction in the gills: Role of the RtxA13 toxin.</title>
        <authorList>
            <person name="Callol A."/>
            <person name="Pajuelo D."/>
            <person name="Ebbesson L."/>
            <person name="Teles M."/>
            <person name="MacKenzie S."/>
            <person name="Amaro C."/>
        </authorList>
    </citation>
    <scope>NUCLEOTIDE SEQUENCE</scope>
</reference>
<sequence length="62" mass="7325">MLNYYYFYNPGRDNRVQTSGRLGPLNIYQTNWYNTAALPLVEVAEGMTMEEWRVESPYIEQA</sequence>
<protein>
    <submittedName>
        <fullName evidence="1">Uncharacterized protein</fullName>
    </submittedName>
</protein>
<evidence type="ECO:0000313" key="1">
    <source>
        <dbReference type="EMBL" id="JAH27983.1"/>
    </source>
</evidence>
<organism evidence="1">
    <name type="scientific">Anguilla anguilla</name>
    <name type="common">European freshwater eel</name>
    <name type="synonym">Muraena anguilla</name>
    <dbReference type="NCBI Taxonomy" id="7936"/>
    <lineage>
        <taxon>Eukaryota</taxon>
        <taxon>Metazoa</taxon>
        <taxon>Chordata</taxon>
        <taxon>Craniata</taxon>
        <taxon>Vertebrata</taxon>
        <taxon>Euteleostomi</taxon>
        <taxon>Actinopterygii</taxon>
        <taxon>Neopterygii</taxon>
        <taxon>Teleostei</taxon>
        <taxon>Anguilliformes</taxon>
        <taxon>Anguillidae</taxon>
        <taxon>Anguilla</taxon>
    </lineage>
</organism>
<name>A0A0E9RI15_ANGAN</name>
<proteinExistence type="predicted"/>